<comment type="caution">
    <text evidence="2">The sequence shown here is derived from an EMBL/GenBank/DDBJ whole genome shotgun (WGS) entry which is preliminary data.</text>
</comment>
<feature type="compositionally biased region" description="Basic and acidic residues" evidence="1">
    <location>
        <begin position="7"/>
        <end position="18"/>
    </location>
</feature>
<gene>
    <name evidence="2" type="ORF">Syun_021883</name>
</gene>
<accession>A0AAP0IGG8</accession>
<dbReference type="AlphaFoldDB" id="A0AAP0IGG8"/>
<feature type="region of interest" description="Disordered" evidence="1">
    <location>
        <begin position="1"/>
        <end position="20"/>
    </location>
</feature>
<dbReference type="Proteomes" id="UP001420932">
    <property type="component" value="Unassembled WGS sequence"/>
</dbReference>
<dbReference type="EMBL" id="JBBNAF010000009">
    <property type="protein sequence ID" value="KAK9115086.1"/>
    <property type="molecule type" value="Genomic_DNA"/>
</dbReference>
<protein>
    <submittedName>
        <fullName evidence="2">Uncharacterized protein</fullName>
    </submittedName>
</protein>
<organism evidence="2 3">
    <name type="scientific">Stephania yunnanensis</name>
    <dbReference type="NCBI Taxonomy" id="152371"/>
    <lineage>
        <taxon>Eukaryota</taxon>
        <taxon>Viridiplantae</taxon>
        <taxon>Streptophyta</taxon>
        <taxon>Embryophyta</taxon>
        <taxon>Tracheophyta</taxon>
        <taxon>Spermatophyta</taxon>
        <taxon>Magnoliopsida</taxon>
        <taxon>Ranunculales</taxon>
        <taxon>Menispermaceae</taxon>
        <taxon>Menispermoideae</taxon>
        <taxon>Cissampelideae</taxon>
        <taxon>Stephania</taxon>
    </lineage>
</organism>
<name>A0AAP0IGG8_9MAGN</name>
<sequence>MKRRTKQLNEELDPRNEMASKSNCEWWEIDVINAKSSFTIDRRDSSSSNEPDNANE</sequence>
<evidence type="ECO:0000313" key="2">
    <source>
        <dbReference type="EMBL" id="KAK9115086.1"/>
    </source>
</evidence>
<evidence type="ECO:0000256" key="1">
    <source>
        <dbReference type="SAM" id="MobiDB-lite"/>
    </source>
</evidence>
<keyword evidence="3" id="KW-1185">Reference proteome</keyword>
<reference evidence="2 3" key="1">
    <citation type="submission" date="2024-01" db="EMBL/GenBank/DDBJ databases">
        <title>Genome assemblies of Stephania.</title>
        <authorList>
            <person name="Yang L."/>
        </authorList>
    </citation>
    <scope>NUCLEOTIDE SEQUENCE [LARGE SCALE GENOMIC DNA]</scope>
    <source>
        <strain evidence="2">YNDBR</strain>
        <tissue evidence="2">Leaf</tissue>
    </source>
</reference>
<proteinExistence type="predicted"/>
<evidence type="ECO:0000313" key="3">
    <source>
        <dbReference type="Proteomes" id="UP001420932"/>
    </source>
</evidence>